<dbReference type="RefSeq" id="WP_279240966.1">
    <property type="nucleotide sequence ID" value="NZ_CP036501.1"/>
</dbReference>
<dbReference type="Pfam" id="PF07045">
    <property type="entry name" value="DUF1330"/>
    <property type="match status" value="1"/>
</dbReference>
<protein>
    <submittedName>
        <fullName evidence="2">DUF1330 domain-containing protein</fullName>
    </submittedName>
</protein>
<dbReference type="InterPro" id="IPR010753">
    <property type="entry name" value="DUF1330"/>
</dbReference>
<organism evidence="2 3">
    <name type="scientific">Candidatus Paraluminiphilus aquimaris</name>
    <dbReference type="NCBI Taxonomy" id="2518994"/>
    <lineage>
        <taxon>Bacteria</taxon>
        <taxon>Pseudomonadati</taxon>
        <taxon>Pseudomonadota</taxon>
        <taxon>Gammaproteobacteria</taxon>
        <taxon>Cellvibrionales</taxon>
        <taxon>Halieaceae</taxon>
        <taxon>Candidatus Paraluminiphilus</taxon>
    </lineage>
</organism>
<dbReference type="Proteomes" id="UP001317963">
    <property type="component" value="Chromosome"/>
</dbReference>
<dbReference type="PANTHER" id="PTHR40257">
    <property type="match status" value="1"/>
</dbReference>
<keyword evidence="3" id="KW-1185">Reference proteome</keyword>
<sequence>MKVENSVIPTQEQMAGFLAPGPEGPISMVNLLKFRDKASYEDGRESELTGAEAYAIYSKGVTKTLSKVGGEIIFSGEVNRLMLGEVEELWDSVAIAQYPSRAAMLEMMQLPEYQEIAVHRAAGLAGQLNIETTRSVVFETDK</sequence>
<dbReference type="PANTHER" id="PTHR40257:SF1">
    <property type="entry name" value="DUF1330 DOMAIN-CONTAINING PROTEIN"/>
    <property type="match status" value="1"/>
</dbReference>
<reference evidence="2 3" key="1">
    <citation type="submission" date="2019-02" db="EMBL/GenBank/DDBJ databases">
        <title>Halieaceae_genomes.</title>
        <authorList>
            <person name="Li S.-H."/>
        </authorList>
    </citation>
    <scope>NUCLEOTIDE SEQUENCE [LARGE SCALE GENOMIC DNA]</scope>
    <source>
        <strain evidence="2 3">JH123</strain>
    </source>
</reference>
<name>A0ABY6Q6J9_9GAMM</name>
<evidence type="ECO:0000313" key="3">
    <source>
        <dbReference type="Proteomes" id="UP001317963"/>
    </source>
</evidence>
<dbReference type="SUPFAM" id="SSF54909">
    <property type="entry name" value="Dimeric alpha+beta barrel"/>
    <property type="match status" value="1"/>
</dbReference>
<evidence type="ECO:0000313" key="2">
    <source>
        <dbReference type="EMBL" id="UZP74515.1"/>
    </source>
</evidence>
<dbReference type="InterPro" id="IPR011008">
    <property type="entry name" value="Dimeric_a/b-barrel"/>
</dbReference>
<dbReference type="EMBL" id="CP036501">
    <property type="protein sequence ID" value="UZP74515.1"/>
    <property type="molecule type" value="Genomic_DNA"/>
</dbReference>
<gene>
    <name evidence="2" type="ORF">E0F26_07080</name>
</gene>
<accession>A0ABY6Q6J9</accession>
<evidence type="ECO:0000259" key="1">
    <source>
        <dbReference type="Pfam" id="PF07045"/>
    </source>
</evidence>
<feature type="domain" description="DUF1330" evidence="1">
    <location>
        <begin position="47"/>
        <end position="127"/>
    </location>
</feature>
<dbReference type="Gene3D" id="3.30.70.100">
    <property type="match status" value="1"/>
</dbReference>
<proteinExistence type="predicted"/>